<evidence type="ECO:0000256" key="7">
    <source>
        <dbReference type="ARBA" id="ARBA00022777"/>
    </source>
</evidence>
<dbReference type="CDD" id="cd19920">
    <property type="entry name" value="REC_PA4781-like"/>
    <property type="match status" value="1"/>
</dbReference>
<feature type="domain" description="Response regulatory" evidence="12">
    <location>
        <begin position="11"/>
        <end position="127"/>
    </location>
</feature>
<dbReference type="InterPro" id="IPR036097">
    <property type="entry name" value="HisK_dim/P_sf"/>
</dbReference>
<evidence type="ECO:0000256" key="3">
    <source>
        <dbReference type="ARBA" id="ARBA00012438"/>
    </source>
</evidence>
<dbReference type="EMBL" id="PDBW01000001">
    <property type="protein sequence ID" value="PFH03791.1"/>
    <property type="molecule type" value="Genomic_DNA"/>
</dbReference>
<gene>
    <name evidence="13" type="ORF">M972_112605</name>
</gene>
<dbReference type="GeneID" id="35805328"/>
<dbReference type="SUPFAM" id="SSF55874">
    <property type="entry name" value="ATPase domain of HSP90 chaperone/DNA topoisomerase II/histidine kinase"/>
    <property type="match status" value="1"/>
</dbReference>
<comment type="subcellular location">
    <subcellularLocation>
        <location evidence="2">Membrane</location>
    </subcellularLocation>
</comment>
<evidence type="ECO:0000259" key="11">
    <source>
        <dbReference type="PROSITE" id="PS50109"/>
    </source>
</evidence>
<dbReference type="PROSITE" id="PS50110">
    <property type="entry name" value="RESPONSE_REGULATORY"/>
    <property type="match status" value="1"/>
</dbReference>
<dbReference type="EC" id="2.7.13.3" evidence="3"/>
<dbReference type="InterPro" id="IPR003594">
    <property type="entry name" value="HATPase_dom"/>
</dbReference>
<dbReference type="GO" id="GO:0030295">
    <property type="term" value="F:protein kinase activator activity"/>
    <property type="evidence" value="ECO:0007669"/>
    <property type="project" value="TreeGrafter"/>
</dbReference>
<evidence type="ECO:0000313" key="14">
    <source>
        <dbReference type="Proteomes" id="UP000223596"/>
    </source>
</evidence>
<evidence type="ECO:0000313" key="13">
    <source>
        <dbReference type="EMBL" id="PFH03791.1"/>
    </source>
</evidence>
<name>A0AB36TJS2_ACETH</name>
<comment type="function">
    <text evidence="9">May play the central regulatory role in sporulation. It may be an element of the effector pathway responsible for the activation of sporulation genes in response to nutritional stress. Spo0A may act in concert with spo0H (a sigma factor) to control the expression of some genes that are critical to the sporulation process.</text>
</comment>
<evidence type="ECO:0000256" key="10">
    <source>
        <dbReference type="PROSITE-ProRule" id="PRU00169"/>
    </source>
</evidence>
<dbReference type="Gene3D" id="1.10.287.130">
    <property type="match status" value="1"/>
</dbReference>
<comment type="catalytic activity">
    <reaction evidence="1">
        <text>ATP + protein L-histidine = ADP + protein N-phospho-L-histidine.</text>
        <dbReference type="EC" id="2.7.13.3"/>
    </reaction>
</comment>
<keyword evidence="6" id="KW-0808">Transferase</keyword>
<keyword evidence="7 13" id="KW-0418">Kinase</keyword>
<dbReference type="InterPro" id="IPR004358">
    <property type="entry name" value="Sig_transdc_His_kin-like_C"/>
</dbReference>
<keyword evidence="5 10" id="KW-0597">Phosphoprotein</keyword>
<dbReference type="SUPFAM" id="SSF47384">
    <property type="entry name" value="Homodimeric domain of signal transducing histidine kinase"/>
    <property type="match status" value="1"/>
</dbReference>
<dbReference type="InterPro" id="IPR050351">
    <property type="entry name" value="BphY/WalK/GraS-like"/>
</dbReference>
<dbReference type="Pfam" id="PF02518">
    <property type="entry name" value="HATPase_c"/>
    <property type="match status" value="1"/>
</dbReference>
<accession>A0AB36TJS2</accession>
<dbReference type="SUPFAM" id="SSF52172">
    <property type="entry name" value="CheY-like"/>
    <property type="match status" value="1"/>
</dbReference>
<dbReference type="RefSeq" id="WP_003515791.1">
    <property type="nucleotide sequence ID" value="NZ_CP013828.1"/>
</dbReference>
<evidence type="ECO:0000256" key="4">
    <source>
        <dbReference type="ARBA" id="ARBA00018672"/>
    </source>
</evidence>
<dbReference type="CDD" id="cd00082">
    <property type="entry name" value="HisKA"/>
    <property type="match status" value="1"/>
</dbReference>
<dbReference type="PANTHER" id="PTHR42878">
    <property type="entry name" value="TWO-COMPONENT HISTIDINE KINASE"/>
    <property type="match status" value="1"/>
</dbReference>
<evidence type="ECO:0000256" key="1">
    <source>
        <dbReference type="ARBA" id="ARBA00000085"/>
    </source>
</evidence>
<dbReference type="Gene3D" id="3.30.565.10">
    <property type="entry name" value="Histidine kinase-like ATPase, C-terminal domain"/>
    <property type="match status" value="1"/>
</dbReference>
<dbReference type="SMART" id="SM00448">
    <property type="entry name" value="REC"/>
    <property type="match status" value="1"/>
</dbReference>
<dbReference type="InterPro" id="IPR011006">
    <property type="entry name" value="CheY-like_superfamily"/>
</dbReference>
<dbReference type="GO" id="GO:0000156">
    <property type="term" value="F:phosphorelay response regulator activity"/>
    <property type="evidence" value="ECO:0007669"/>
    <property type="project" value="TreeGrafter"/>
</dbReference>
<organism evidence="13 14">
    <name type="scientific">Acetivibrio thermocellus AD2</name>
    <dbReference type="NCBI Taxonomy" id="1138384"/>
    <lineage>
        <taxon>Bacteria</taxon>
        <taxon>Bacillati</taxon>
        <taxon>Bacillota</taxon>
        <taxon>Clostridia</taxon>
        <taxon>Eubacteriales</taxon>
        <taxon>Oscillospiraceae</taxon>
        <taxon>Acetivibrio</taxon>
    </lineage>
</organism>
<comment type="caution">
    <text evidence="13">The sequence shown here is derived from an EMBL/GenBank/DDBJ whole genome shotgun (WGS) entry which is preliminary data.</text>
</comment>
<feature type="modified residue" description="4-aspartylphosphate" evidence="10">
    <location>
        <position position="60"/>
    </location>
</feature>
<sequence>MESMLLPKYFDILIVDDIPEHIDVAVQVLRDSNFKIRVATDGNTALKLIYQQKPDLILLDIYMPEMDGFELCRLIKNTPDLKNIPVIFLTSFSDEESIRKGFESGGQDYVVKPFNASELLSRVKTHLMLKCQAESLKEANKELDSFCYTVAHDLKSPLLSLNKLVELLVSDHLNQLDSAGKELVYNIREKSSEIIHTVDRLLEFSKMCEMQVNFEIIDLNELFTEVCNELKSLEPQRDIRIHIQPLPKVYGDRLLMRLLISNILSNAFKYTRNRQTAIIEIQSSEDGNEYVFFVKDNGAGFDMKYSSRLFGVFQRLHSKDEFEGSGVGLAICQRILKRHNGRAWMTGEIDKGATFFFTLPKFE</sequence>
<dbReference type="SMART" id="SM00387">
    <property type="entry name" value="HATPase_c"/>
    <property type="match status" value="1"/>
</dbReference>
<dbReference type="Pfam" id="PF00072">
    <property type="entry name" value="Response_reg"/>
    <property type="match status" value="1"/>
</dbReference>
<dbReference type="InterPro" id="IPR001789">
    <property type="entry name" value="Sig_transdc_resp-reg_receiver"/>
</dbReference>
<evidence type="ECO:0000256" key="2">
    <source>
        <dbReference type="ARBA" id="ARBA00004370"/>
    </source>
</evidence>
<dbReference type="GO" id="GO:0016020">
    <property type="term" value="C:membrane"/>
    <property type="evidence" value="ECO:0007669"/>
    <property type="project" value="UniProtKB-SubCell"/>
</dbReference>
<dbReference type="InterPro" id="IPR003661">
    <property type="entry name" value="HisK_dim/P_dom"/>
</dbReference>
<evidence type="ECO:0000259" key="12">
    <source>
        <dbReference type="PROSITE" id="PS50110"/>
    </source>
</evidence>
<dbReference type="GO" id="GO:0000155">
    <property type="term" value="F:phosphorelay sensor kinase activity"/>
    <property type="evidence" value="ECO:0007669"/>
    <property type="project" value="InterPro"/>
</dbReference>
<feature type="domain" description="Histidine kinase" evidence="11">
    <location>
        <begin position="149"/>
        <end position="363"/>
    </location>
</feature>
<dbReference type="PROSITE" id="PS50109">
    <property type="entry name" value="HIS_KIN"/>
    <property type="match status" value="1"/>
</dbReference>
<dbReference type="PANTHER" id="PTHR42878:SF15">
    <property type="entry name" value="BACTERIOPHYTOCHROME"/>
    <property type="match status" value="1"/>
</dbReference>
<reference evidence="13 14" key="1">
    <citation type="submission" date="2017-09" db="EMBL/GenBank/DDBJ databases">
        <title>Evaluation of Pacific Biosciences Sequencing Technology to Finishing C. thermocellum Genome Sequences.</title>
        <authorList>
            <person name="Brown S."/>
        </authorList>
    </citation>
    <scope>NUCLEOTIDE SEQUENCE [LARGE SCALE GENOMIC DNA]</scope>
    <source>
        <strain evidence="13 14">AD2</strain>
    </source>
</reference>
<dbReference type="PRINTS" id="PR00344">
    <property type="entry name" value="BCTRLSENSOR"/>
</dbReference>
<dbReference type="Pfam" id="PF00512">
    <property type="entry name" value="HisKA"/>
    <property type="match status" value="1"/>
</dbReference>
<evidence type="ECO:0000256" key="9">
    <source>
        <dbReference type="ARBA" id="ARBA00024867"/>
    </source>
</evidence>
<proteinExistence type="predicted"/>
<keyword evidence="8" id="KW-0902">Two-component regulatory system</keyword>
<dbReference type="InterPro" id="IPR005467">
    <property type="entry name" value="His_kinase_dom"/>
</dbReference>
<dbReference type="Proteomes" id="UP000223596">
    <property type="component" value="Unassembled WGS sequence"/>
</dbReference>
<protein>
    <recommendedName>
        <fullName evidence="4">Stage 0 sporulation protein A homolog</fullName>
        <ecNumber evidence="3">2.7.13.3</ecNumber>
    </recommendedName>
</protein>
<dbReference type="GO" id="GO:0007234">
    <property type="term" value="P:osmosensory signaling via phosphorelay pathway"/>
    <property type="evidence" value="ECO:0007669"/>
    <property type="project" value="TreeGrafter"/>
</dbReference>
<dbReference type="AlphaFoldDB" id="A0AB36TJS2"/>
<dbReference type="InterPro" id="IPR036890">
    <property type="entry name" value="HATPase_C_sf"/>
</dbReference>
<evidence type="ECO:0000256" key="8">
    <source>
        <dbReference type="ARBA" id="ARBA00023012"/>
    </source>
</evidence>
<evidence type="ECO:0000256" key="6">
    <source>
        <dbReference type="ARBA" id="ARBA00022679"/>
    </source>
</evidence>
<dbReference type="Gene3D" id="3.40.50.2300">
    <property type="match status" value="1"/>
</dbReference>
<evidence type="ECO:0000256" key="5">
    <source>
        <dbReference type="ARBA" id="ARBA00022553"/>
    </source>
</evidence>
<dbReference type="FunFam" id="3.30.565.10:FF:000006">
    <property type="entry name" value="Sensor histidine kinase WalK"/>
    <property type="match status" value="1"/>
</dbReference>